<dbReference type="Proteomes" id="UP001169066">
    <property type="component" value="Unassembled WGS sequence"/>
</dbReference>
<feature type="domain" description="TonB-dependent receptor plug" evidence="15">
    <location>
        <begin position="42"/>
        <end position="147"/>
    </location>
</feature>
<comment type="caution">
    <text evidence="16">The sequence shown here is derived from an EMBL/GenBank/DDBJ whole genome shotgun (WGS) entry which is preliminary data.</text>
</comment>
<accession>A0ABT7QT64</accession>
<dbReference type="RefSeq" id="WP_008241837.1">
    <property type="nucleotide sequence ID" value="NZ_JAQIBC010000006.1"/>
</dbReference>
<feature type="chain" id="PRO_5047373968" evidence="13">
    <location>
        <begin position="20"/>
        <end position="730"/>
    </location>
</feature>
<dbReference type="PROSITE" id="PS52016">
    <property type="entry name" value="TONB_DEPENDENT_REC_3"/>
    <property type="match status" value="1"/>
</dbReference>
<dbReference type="InterPro" id="IPR037066">
    <property type="entry name" value="Plug_dom_sf"/>
</dbReference>
<evidence type="ECO:0000256" key="10">
    <source>
        <dbReference type="PROSITE-ProRule" id="PRU01360"/>
    </source>
</evidence>
<evidence type="ECO:0000256" key="8">
    <source>
        <dbReference type="ARBA" id="ARBA00023170"/>
    </source>
</evidence>
<keyword evidence="7 10" id="KW-0472">Membrane</keyword>
<dbReference type="InterPro" id="IPR010917">
    <property type="entry name" value="TonB_rcpt_CS"/>
</dbReference>
<comment type="subcellular location">
    <subcellularLocation>
        <location evidence="1 10">Cell outer membrane</location>
        <topology evidence="1 10">Multi-pass membrane protein</topology>
    </subcellularLocation>
</comment>
<evidence type="ECO:0000313" key="16">
    <source>
        <dbReference type="EMBL" id="MDM5264246.1"/>
    </source>
</evidence>
<keyword evidence="9 10" id="KW-0998">Cell outer membrane</keyword>
<evidence type="ECO:0000259" key="14">
    <source>
        <dbReference type="Pfam" id="PF00593"/>
    </source>
</evidence>
<evidence type="ECO:0000313" key="17">
    <source>
        <dbReference type="Proteomes" id="UP001169066"/>
    </source>
</evidence>
<reference evidence="16" key="1">
    <citation type="submission" date="2023-01" db="EMBL/GenBank/DDBJ databases">
        <title>Sulfurovum sp. XTW-4 genome assembly.</title>
        <authorList>
            <person name="Wang J."/>
        </authorList>
    </citation>
    <scope>NUCLEOTIDE SEQUENCE</scope>
    <source>
        <strain evidence="16">XTW-4</strain>
    </source>
</reference>
<dbReference type="Gene3D" id="2.170.130.10">
    <property type="entry name" value="TonB-dependent receptor, plug domain"/>
    <property type="match status" value="1"/>
</dbReference>
<feature type="compositionally biased region" description="Polar residues" evidence="12">
    <location>
        <begin position="249"/>
        <end position="259"/>
    </location>
</feature>
<protein>
    <submittedName>
        <fullName evidence="16">TonB-dependent receptor</fullName>
    </submittedName>
</protein>
<dbReference type="Gene3D" id="2.40.170.20">
    <property type="entry name" value="TonB-dependent receptor, beta-barrel domain"/>
    <property type="match status" value="1"/>
</dbReference>
<comment type="similarity">
    <text evidence="10 11">Belongs to the TonB-dependent receptor family.</text>
</comment>
<feature type="signal peptide" evidence="13">
    <location>
        <begin position="1"/>
        <end position="19"/>
    </location>
</feature>
<keyword evidence="4 10" id="KW-0812">Transmembrane</keyword>
<evidence type="ECO:0000256" key="3">
    <source>
        <dbReference type="ARBA" id="ARBA00022452"/>
    </source>
</evidence>
<evidence type="ECO:0000256" key="9">
    <source>
        <dbReference type="ARBA" id="ARBA00023237"/>
    </source>
</evidence>
<dbReference type="PANTHER" id="PTHR30069:SF29">
    <property type="entry name" value="HEMOGLOBIN AND HEMOGLOBIN-HAPTOGLOBIN-BINDING PROTEIN 1-RELATED"/>
    <property type="match status" value="1"/>
</dbReference>
<keyword evidence="5 13" id="KW-0732">Signal</keyword>
<dbReference type="Pfam" id="PF07715">
    <property type="entry name" value="Plug"/>
    <property type="match status" value="1"/>
</dbReference>
<keyword evidence="8 16" id="KW-0675">Receptor</keyword>
<dbReference type="PANTHER" id="PTHR30069">
    <property type="entry name" value="TONB-DEPENDENT OUTER MEMBRANE RECEPTOR"/>
    <property type="match status" value="1"/>
</dbReference>
<evidence type="ECO:0000256" key="4">
    <source>
        <dbReference type="ARBA" id="ARBA00022692"/>
    </source>
</evidence>
<evidence type="ECO:0000256" key="1">
    <source>
        <dbReference type="ARBA" id="ARBA00004571"/>
    </source>
</evidence>
<evidence type="ECO:0000259" key="15">
    <source>
        <dbReference type="Pfam" id="PF07715"/>
    </source>
</evidence>
<dbReference type="InterPro" id="IPR036942">
    <property type="entry name" value="Beta-barrel_TonB_sf"/>
</dbReference>
<evidence type="ECO:0000256" key="6">
    <source>
        <dbReference type="ARBA" id="ARBA00023077"/>
    </source>
</evidence>
<dbReference type="InterPro" id="IPR039426">
    <property type="entry name" value="TonB-dep_rcpt-like"/>
</dbReference>
<evidence type="ECO:0000256" key="2">
    <source>
        <dbReference type="ARBA" id="ARBA00022448"/>
    </source>
</evidence>
<evidence type="ECO:0000256" key="12">
    <source>
        <dbReference type="SAM" id="MobiDB-lite"/>
    </source>
</evidence>
<keyword evidence="3 10" id="KW-1134">Transmembrane beta strand</keyword>
<keyword evidence="6 11" id="KW-0798">TonB box</keyword>
<dbReference type="InterPro" id="IPR012910">
    <property type="entry name" value="Plug_dom"/>
</dbReference>
<proteinExistence type="inferred from homology"/>
<dbReference type="InterPro" id="IPR000531">
    <property type="entry name" value="Beta-barrel_TonB"/>
</dbReference>
<evidence type="ECO:0000256" key="7">
    <source>
        <dbReference type="ARBA" id="ARBA00023136"/>
    </source>
</evidence>
<dbReference type="CDD" id="cd01347">
    <property type="entry name" value="ligand_gated_channel"/>
    <property type="match status" value="1"/>
</dbReference>
<evidence type="ECO:0000256" key="11">
    <source>
        <dbReference type="RuleBase" id="RU003357"/>
    </source>
</evidence>
<evidence type="ECO:0000256" key="5">
    <source>
        <dbReference type="ARBA" id="ARBA00022729"/>
    </source>
</evidence>
<dbReference type="PROSITE" id="PS01156">
    <property type="entry name" value="TONB_DEPENDENT_REC_2"/>
    <property type="match status" value="1"/>
</dbReference>
<gene>
    <name evidence="16" type="ORF">PF327_08575</name>
</gene>
<evidence type="ECO:0000256" key="13">
    <source>
        <dbReference type="SAM" id="SignalP"/>
    </source>
</evidence>
<dbReference type="SUPFAM" id="SSF56935">
    <property type="entry name" value="Porins"/>
    <property type="match status" value="1"/>
</dbReference>
<dbReference type="Pfam" id="PF00593">
    <property type="entry name" value="TonB_dep_Rec_b-barrel"/>
    <property type="match status" value="1"/>
</dbReference>
<keyword evidence="17" id="KW-1185">Reference proteome</keyword>
<keyword evidence="2 10" id="KW-0813">Transport</keyword>
<dbReference type="EMBL" id="JAQIBC010000006">
    <property type="protein sequence ID" value="MDM5264246.1"/>
    <property type="molecule type" value="Genomic_DNA"/>
</dbReference>
<name>A0ABT7QT64_9BACT</name>
<organism evidence="16 17">
    <name type="scientific">Sulfurovum xiamenensis</name>
    <dbReference type="NCBI Taxonomy" id="3019066"/>
    <lineage>
        <taxon>Bacteria</taxon>
        <taxon>Pseudomonadati</taxon>
        <taxon>Campylobacterota</taxon>
        <taxon>Epsilonproteobacteria</taxon>
        <taxon>Campylobacterales</taxon>
        <taxon>Sulfurovaceae</taxon>
        <taxon>Sulfurovum</taxon>
    </lineage>
</organism>
<feature type="region of interest" description="Disordered" evidence="12">
    <location>
        <begin position="234"/>
        <end position="259"/>
    </location>
</feature>
<sequence>MKIKYSMIVALAIASSIHAAEDLEMITVESSTIADRFESKKTEVSNISEISGEEVDAEHAVNIQQVLQSIPGITTEVTTGDSLKIHLRGVENQMYMGEKPGVAVVIDGVPVFERTGRVNIDLDNIESIKVLKGGASYLFGDDALSGAVIITTKRGAKYNNNFASVEKGSFGFQKLLARTGYSNDDLSFHIQASERKADGYHEDSDYKSRYLNGKFEYYLDDTSDITFGAELSDRQKDSHGTVGGETEARTNPKSIYTGVQESRDYTRQYDVQLSKFFATYSKDFEDNSNFMLNGYIYTDDTKYISSPQTKDDNNTAQDYYDDNDYVYNNDYSQIQRGIKSEYRTSTESYATLLGLDLRANEYKNKSTYRAAQALVTYGPFGGVDQGYFQPGDFKSDDSTDENVYAIYGEYKRAVSENFSVTTNLRYDWIKLDYHDYKDNNFKEDFKVWSYRIGANYQLDKDSTIYTNFSTGFRAPTVEQLYAGDVSAWGSTINNPDLDPEQSFNYEIGYRTSRNGINYDISIFQLDRKDFIMKTSGNYGDTDTDDMWDNIGGARHRGLELAVNGNLRKDLYFNLAYTYLDATYTDYDNYGMTLGADTWNAPAPVYYYDVTGNTIPRTSKHQLNVITNYQATDDLKLTAEVNARSHYYADDLNALEIEGHATLNLGVDYKATINKYDLNMFVRVDNVFDKQYYNSARSSSDRNEDGVFDHEDLSITVNPGRVINAGLSMKF</sequence>
<feature type="domain" description="TonB-dependent receptor-like beta-barrel" evidence="14">
    <location>
        <begin position="222"/>
        <end position="686"/>
    </location>
</feature>